<feature type="transmembrane region" description="Helical" evidence="5">
    <location>
        <begin position="62"/>
        <end position="80"/>
    </location>
</feature>
<dbReference type="RefSeq" id="WP_319047987.1">
    <property type="nucleotide sequence ID" value="NZ_JAUQUR010000002.1"/>
</dbReference>
<dbReference type="AlphaFoldDB" id="A0AAW9DAL7"/>
<dbReference type="Proteomes" id="UP001283691">
    <property type="component" value="Unassembled WGS sequence"/>
</dbReference>
<feature type="transmembrane region" description="Helical" evidence="5">
    <location>
        <begin position="194"/>
        <end position="219"/>
    </location>
</feature>
<keyword evidence="2 5" id="KW-0812">Transmembrane</keyword>
<dbReference type="GO" id="GO:0016020">
    <property type="term" value="C:membrane"/>
    <property type="evidence" value="ECO:0007669"/>
    <property type="project" value="UniProtKB-SubCell"/>
</dbReference>
<dbReference type="InterPro" id="IPR007688">
    <property type="entry name" value="Conjugal_tfr_TrbL/VirB6"/>
</dbReference>
<evidence type="ECO:0000313" key="6">
    <source>
        <dbReference type="EMBL" id="MDX4069260.1"/>
    </source>
</evidence>
<feature type="transmembrane region" description="Helical" evidence="5">
    <location>
        <begin position="239"/>
        <end position="256"/>
    </location>
</feature>
<evidence type="ECO:0000256" key="4">
    <source>
        <dbReference type="ARBA" id="ARBA00023136"/>
    </source>
</evidence>
<evidence type="ECO:0000256" key="2">
    <source>
        <dbReference type="ARBA" id="ARBA00022692"/>
    </source>
</evidence>
<reference evidence="6" key="2">
    <citation type="submission" date="2023-07" db="EMBL/GenBank/DDBJ databases">
        <authorList>
            <person name="Zhang M."/>
            <person name="Zhou G."/>
        </authorList>
    </citation>
    <scope>NUCLEOTIDE SEQUENCE</scope>
    <source>
        <strain evidence="6">BJSY19SF1-2</strain>
    </source>
</reference>
<comment type="subcellular location">
    <subcellularLocation>
        <location evidence="1">Membrane</location>
        <topology evidence="1">Multi-pass membrane protein</topology>
    </subcellularLocation>
</comment>
<evidence type="ECO:0000256" key="1">
    <source>
        <dbReference type="ARBA" id="ARBA00004141"/>
    </source>
</evidence>
<dbReference type="Pfam" id="PF04610">
    <property type="entry name" value="TrbL"/>
    <property type="match status" value="1"/>
</dbReference>
<feature type="transmembrane region" description="Helical" evidence="5">
    <location>
        <begin position="165"/>
        <end position="187"/>
    </location>
</feature>
<protein>
    <submittedName>
        <fullName evidence="6">Type IV secretion system protein</fullName>
    </submittedName>
</protein>
<dbReference type="GO" id="GO:0030255">
    <property type="term" value="P:protein secretion by the type IV secretion system"/>
    <property type="evidence" value="ECO:0007669"/>
    <property type="project" value="InterPro"/>
</dbReference>
<evidence type="ECO:0000256" key="3">
    <source>
        <dbReference type="ARBA" id="ARBA00022989"/>
    </source>
</evidence>
<proteinExistence type="predicted"/>
<accession>A0AAW9DAL7</accession>
<gene>
    <name evidence="6" type="ORF">Q6A80_05915</name>
</gene>
<organism evidence="6 7">
    <name type="scientific">Aliarcobacter skirrowii</name>
    <dbReference type="NCBI Taxonomy" id="28200"/>
    <lineage>
        <taxon>Bacteria</taxon>
        <taxon>Pseudomonadati</taxon>
        <taxon>Campylobacterota</taxon>
        <taxon>Epsilonproteobacteria</taxon>
        <taxon>Campylobacterales</taxon>
        <taxon>Arcobacteraceae</taxon>
        <taxon>Aliarcobacter</taxon>
    </lineage>
</organism>
<name>A0AAW9DAL7_9BACT</name>
<evidence type="ECO:0000313" key="7">
    <source>
        <dbReference type="Proteomes" id="UP001283691"/>
    </source>
</evidence>
<feature type="transmembrane region" description="Helical" evidence="5">
    <location>
        <begin position="31"/>
        <end position="50"/>
    </location>
</feature>
<comment type="caution">
    <text evidence="6">The sequence shown here is derived from an EMBL/GenBank/DDBJ whole genome shotgun (WGS) entry which is preliminary data.</text>
</comment>
<reference evidence="6" key="1">
    <citation type="journal article" date="2023" name="Front. Microbiol.">
        <title>Genomic diversity and taxonomic marker for Arcobacter species.</title>
        <authorList>
            <person name="Zhou G."/>
            <person name="Gu Y."/>
            <person name="Wang H."/>
            <person name="Chen X."/>
            <person name="Zhang X."/>
            <person name="Shao Z."/>
            <person name="Yan X."/>
            <person name="Zhang J."/>
            <person name="Zhang M."/>
        </authorList>
    </citation>
    <scope>NUCLEOTIDE SEQUENCE</scope>
    <source>
        <strain evidence="6">BJSY19SF1-2</strain>
    </source>
</reference>
<keyword evidence="3 5" id="KW-1133">Transmembrane helix</keyword>
<keyword evidence="4 5" id="KW-0472">Membrane</keyword>
<feature type="transmembrane region" description="Helical" evidence="5">
    <location>
        <begin position="140"/>
        <end position="159"/>
    </location>
</feature>
<sequence length="305" mass="34820">MEIQFAQSLAAVFEKATQSIYKEVFQLTNDILQPFLVPVLSLYLAIVGYQYIMGNISQSKDVIIRLFLIIPILTSVIFNFETYNMYISEPILSLKDGITNAISSLTAGENLFKWLDTIFIKLILDIQSKYFDISLLRIRIIDMLVGLAIIIPFFFMYVYATVYSLQSLVFTSLLLLMGPIFLFFFMFNATKSLFFVWFRALMTYSLYSIMLALIFVFIYEAINLSVTTSINNSDKWADYYTIFIAVISVIFVKMVPELSNALSQGSSNGSEASNFSWSRISSKSATGIFNMTPTGRMINEMKKKK</sequence>
<evidence type="ECO:0000256" key="5">
    <source>
        <dbReference type="SAM" id="Phobius"/>
    </source>
</evidence>
<dbReference type="EMBL" id="JAUQUR010000002">
    <property type="protein sequence ID" value="MDX4069260.1"/>
    <property type="molecule type" value="Genomic_DNA"/>
</dbReference>